<reference evidence="2 3" key="1">
    <citation type="journal article" date="2017" name="BMC Genomics">
        <title>Genome sequencing of 39 Akkermansia muciniphila isolates reveals its population structure, genomic and functional diverisity, and global distribution in mammalian gut microbiotas.</title>
        <authorList>
            <person name="Guo X."/>
            <person name="Li S."/>
            <person name="Zhang J."/>
            <person name="Wu F."/>
            <person name="Li X."/>
            <person name="Wu D."/>
            <person name="Zhang M."/>
            <person name="Ou Z."/>
            <person name="Jie Z."/>
            <person name="Yan Q."/>
            <person name="Li P."/>
            <person name="Yi J."/>
            <person name="Peng Y."/>
        </authorList>
    </citation>
    <scope>NUCLEOTIDE SEQUENCE [LARGE SCALE GENOMIC DNA]</scope>
    <source>
        <strain evidence="2 3">GP28</strain>
    </source>
</reference>
<evidence type="ECO:0000256" key="1">
    <source>
        <dbReference type="SAM" id="Phobius"/>
    </source>
</evidence>
<gene>
    <name evidence="2" type="ORF">CXT95_00015</name>
</gene>
<comment type="caution">
    <text evidence="2">The sequence shown here is derived from an EMBL/GenBank/DDBJ whole genome shotgun (WGS) entry which is preliminary data.</text>
</comment>
<keyword evidence="1" id="KW-0472">Membrane</keyword>
<accession>A0AAX0WNQ8</accession>
<keyword evidence="1" id="KW-1133">Transmembrane helix</keyword>
<dbReference type="Proteomes" id="UP000236075">
    <property type="component" value="Unassembled WGS sequence"/>
</dbReference>
<proteinExistence type="predicted"/>
<dbReference type="AlphaFoldDB" id="A0AAX0WNQ8"/>
<keyword evidence="1" id="KW-0812">Transmembrane</keyword>
<protein>
    <submittedName>
        <fullName evidence="2">Uncharacterized protein</fullName>
    </submittedName>
</protein>
<dbReference type="EMBL" id="PJLB01000001">
    <property type="protein sequence ID" value="PND05984.1"/>
    <property type="molecule type" value="Genomic_DNA"/>
</dbReference>
<organism evidence="2 3">
    <name type="scientific">Akkermansia muciniphila</name>
    <dbReference type="NCBI Taxonomy" id="239935"/>
    <lineage>
        <taxon>Bacteria</taxon>
        <taxon>Pseudomonadati</taxon>
        <taxon>Verrucomicrobiota</taxon>
        <taxon>Verrucomicrobiia</taxon>
        <taxon>Verrucomicrobiales</taxon>
        <taxon>Akkermansiaceae</taxon>
        <taxon>Akkermansia</taxon>
    </lineage>
</organism>
<name>A0AAX0WNQ8_9BACT</name>
<dbReference type="RefSeq" id="WP_102747845.1">
    <property type="nucleotide sequence ID" value="NZ_PJLB01000001.1"/>
</dbReference>
<evidence type="ECO:0000313" key="3">
    <source>
        <dbReference type="Proteomes" id="UP000236075"/>
    </source>
</evidence>
<feature type="transmembrane region" description="Helical" evidence="1">
    <location>
        <begin position="113"/>
        <end position="131"/>
    </location>
</feature>
<sequence length="138" mass="15128">MTGTAYQQGTHVCVISHEGQTLFSQKGKLLGFSSEVVSILKGNALFICDHQGNTLSTHHYTESQPAKANSSKSLLFYLLFGCLDKIGDAYRLYQFLGRGNAIGTDGGDLNWKNIGICFLSIFFWIACFFAASKMGIVE</sequence>
<evidence type="ECO:0000313" key="2">
    <source>
        <dbReference type="EMBL" id="PND05984.1"/>
    </source>
</evidence>